<dbReference type="GO" id="GO:0017000">
    <property type="term" value="P:antibiotic biosynthetic process"/>
    <property type="evidence" value="ECO:0007669"/>
    <property type="project" value="UniProtKB-ARBA"/>
</dbReference>
<keyword evidence="1" id="KW-0808">Transferase</keyword>
<dbReference type="AlphaFoldDB" id="A0A6G4X7B2"/>
<dbReference type="Proteomes" id="UP000477722">
    <property type="component" value="Unassembled WGS sequence"/>
</dbReference>
<evidence type="ECO:0000313" key="1">
    <source>
        <dbReference type="EMBL" id="NGO72740.1"/>
    </source>
</evidence>
<protein>
    <submittedName>
        <fullName evidence="1">Class I SAM-dependent methyltransferase</fullName>
    </submittedName>
</protein>
<keyword evidence="2" id="KW-1185">Reference proteome</keyword>
<reference evidence="1 2" key="1">
    <citation type="submission" date="2020-02" db="EMBL/GenBank/DDBJ databases">
        <title>Whole-genome analyses of novel actinobacteria.</title>
        <authorList>
            <person name="Sahin N."/>
            <person name="Tatar D."/>
        </authorList>
    </citation>
    <scope>NUCLEOTIDE SEQUENCE [LARGE SCALE GENOMIC DNA]</scope>
    <source>
        <strain evidence="1 2">SB3404</strain>
    </source>
</reference>
<evidence type="ECO:0000313" key="2">
    <source>
        <dbReference type="Proteomes" id="UP000477722"/>
    </source>
</evidence>
<comment type="caution">
    <text evidence="1">The sequence shown here is derived from an EMBL/GenBank/DDBJ whole genome shotgun (WGS) entry which is preliminary data.</text>
</comment>
<proteinExistence type="predicted"/>
<dbReference type="EMBL" id="JAAKZZ010000527">
    <property type="protein sequence ID" value="NGO72740.1"/>
    <property type="molecule type" value="Genomic_DNA"/>
</dbReference>
<dbReference type="CDD" id="cd02440">
    <property type="entry name" value="AdoMet_MTases"/>
    <property type="match status" value="1"/>
</dbReference>
<dbReference type="GO" id="GO:0032259">
    <property type="term" value="P:methylation"/>
    <property type="evidence" value="ECO:0007669"/>
    <property type="project" value="UniProtKB-KW"/>
</dbReference>
<sequence length="309" mass="33554">MTLAEELATPRTEALSALVAGVLTHWPEHEGFLAARFAGETADQLRACEAVARRVRAVVSARMREAVEAYRWLCTTFLAEEAYFRAHGRYRHSTFAEVEAAGCLTVPYMRRYMTGLLVTQALWTNHTRVLDVYAREFLGRRGARDSLLEVGPGHGLLLSLAAGYGVRRLAGWDISAASLELTREGLTALGVGADRVDLVRADINEAAAGSFDLVVASELLEHVEEPAPVLRSLLTLLAPGGRIFLNVPVNSPAPDHITLWRSPEEFFGFAESCGVAPLRTHVFPLTGSTVARARRNAYTLSCVVVGAAA</sequence>
<gene>
    <name evidence="1" type="ORF">G5C65_31230</name>
</gene>
<dbReference type="InterPro" id="IPR029063">
    <property type="entry name" value="SAM-dependent_MTases_sf"/>
</dbReference>
<keyword evidence="1" id="KW-0489">Methyltransferase</keyword>
<dbReference type="GO" id="GO:0008168">
    <property type="term" value="F:methyltransferase activity"/>
    <property type="evidence" value="ECO:0007669"/>
    <property type="project" value="UniProtKB-KW"/>
</dbReference>
<organism evidence="1 2">
    <name type="scientific">Streptomyces boncukensis</name>
    <dbReference type="NCBI Taxonomy" id="2711219"/>
    <lineage>
        <taxon>Bacteria</taxon>
        <taxon>Bacillati</taxon>
        <taxon>Actinomycetota</taxon>
        <taxon>Actinomycetes</taxon>
        <taxon>Kitasatosporales</taxon>
        <taxon>Streptomycetaceae</taxon>
        <taxon>Streptomyces</taxon>
    </lineage>
</organism>
<accession>A0A6G4X7B2</accession>
<name>A0A6G4X7B2_9ACTN</name>
<dbReference type="RefSeq" id="WP_165302409.1">
    <property type="nucleotide sequence ID" value="NZ_JAAKZZ010000527.1"/>
</dbReference>
<dbReference type="PANTHER" id="PTHR43861">
    <property type="entry name" value="TRANS-ACONITATE 2-METHYLTRANSFERASE-RELATED"/>
    <property type="match status" value="1"/>
</dbReference>
<dbReference type="Gene3D" id="3.40.50.150">
    <property type="entry name" value="Vaccinia Virus protein VP39"/>
    <property type="match status" value="1"/>
</dbReference>
<dbReference type="SUPFAM" id="SSF53335">
    <property type="entry name" value="S-adenosyl-L-methionine-dependent methyltransferases"/>
    <property type="match status" value="1"/>
</dbReference>
<dbReference type="Pfam" id="PF13489">
    <property type="entry name" value="Methyltransf_23"/>
    <property type="match status" value="1"/>
</dbReference>